<dbReference type="CDD" id="cd00067">
    <property type="entry name" value="GAL4"/>
    <property type="match status" value="1"/>
</dbReference>
<gene>
    <name evidence="7" type="ORF">PV09_00244</name>
</gene>
<reference evidence="7 8" key="1">
    <citation type="submission" date="2015-01" db="EMBL/GenBank/DDBJ databases">
        <title>The Genome Sequence of Ochroconis gallopava CBS43764.</title>
        <authorList>
            <consortium name="The Broad Institute Genomics Platform"/>
            <person name="Cuomo C."/>
            <person name="de Hoog S."/>
            <person name="Gorbushina A."/>
            <person name="Stielow B."/>
            <person name="Teixiera M."/>
            <person name="Abouelleil A."/>
            <person name="Chapman S.B."/>
            <person name="Priest M."/>
            <person name="Young S.K."/>
            <person name="Wortman J."/>
            <person name="Nusbaum C."/>
            <person name="Birren B."/>
        </authorList>
    </citation>
    <scope>NUCLEOTIDE SEQUENCE [LARGE SCALE GENOMIC DNA]</scope>
    <source>
        <strain evidence="7 8">CBS 43764</strain>
    </source>
</reference>
<dbReference type="AlphaFoldDB" id="A0A0D2AS24"/>
<dbReference type="InterPro" id="IPR001138">
    <property type="entry name" value="Zn2Cys6_DnaBD"/>
</dbReference>
<sequence>MELAGVSHTTNRPSTGSAEAPRRAQSRRESSGHLCTACDQCYRCKVKCSGEKPMCDRCAANKSACTYSTGKPLGKPKGSKNKVQRRKTSTQAPRQNVVPGIDGINPSLYDDELTTQTADKDLLPSPPDSRKRSADGLLPQPKRTMSDGPPAEYGTELSLTFQASNSNTPELQSLPSMQSHDAMSMVGEPLTFYVDSSNQEQGLSTVLEQPTPGKLDDGFPSAGLNLEIDDFKWFTTSQSEPFVAPTPTTSLNISTHANSVSGDSNSYHSFAPVLETSPVQLHSSTQDPPERKDPATPSCLCDPAGLGIISELHTLQVNLSPLDSALLLARRGLSTVSSYLMCPTCSNRFATSPSLFLACVLILQQVFACYVTLRMQGTRMLANRKRADSPLAGASICIGEFEVEGDESCNALLDAIVRSEIERGKSVIGTLEQWAGRVGDGKDRIAGVLLQSLREEIGVVS</sequence>
<feature type="compositionally biased region" description="Basic and acidic residues" evidence="5">
    <location>
        <begin position="118"/>
        <end position="134"/>
    </location>
</feature>
<evidence type="ECO:0000256" key="5">
    <source>
        <dbReference type="SAM" id="MobiDB-lite"/>
    </source>
</evidence>
<dbReference type="OrthoDB" id="4356994at2759"/>
<dbReference type="Pfam" id="PF00172">
    <property type="entry name" value="Zn_clus"/>
    <property type="match status" value="1"/>
</dbReference>
<feature type="compositionally biased region" description="Basic residues" evidence="5">
    <location>
        <begin position="77"/>
        <end position="88"/>
    </location>
</feature>
<feature type="compositionally biased region" description="Basic and acidic residues" evidence="5">
    <location>
        <begin position="20"/>
        <end position="31"/>
    </location>
</feature>
<feature type="compositionally biased region" description="Polar residues" evidence="5">
    <location>
        <begin position="7"/>
        <end position="17"/>
    </location>
</feature>
<evidence type="ECO:0000313" key="7">
    <source>
        <dbReference type="EMBL" id="KIW09340.1"/>
    </source>
</evidence>
<feature type="domain" description="Zn(2)-C6 fungal-type" evidence="6">
    <location>
        <begin position="37"/>
        <end position="67"/>
    </location>
</feature>
<dbReference type="PANTHER" id="PTHR31069:SF32">
    <property type="entry name" value="ARGININE METABOLISM REGULATION PROTEIN II"/>
    <property type="match status" value="1"/>
</dbReference>
<proteinExistence type="predicted"/>
<dbReference type="PANTHER" id="PTHR31069">
    <property type="entry name" value="OLEATE-ACTIVATED TRANSCRIPTION FACTOR 1-RELATED"/>
    <property type="match status" value="1"/>
</dbReference>
<protein>
    <recommendedName>
        <fullName evidence="6">Zn(2)-C6 fungal-type domain-containing protein</fullName>
    </recommendedName>
</protein>
<feature type="region of interest" description="Disordered" evidence="5">
    <location>
        <begin position="1"/>
        <end position="34"/>
    </location>
</feature>
<keyword evidence="3" id="KW-0804">Transcription</keyword>
<dbReference type="SMART" id="SM00066">
    <property type="entry name" value="GAL4"/>
    <property type="match status" value="1"/>
</dbReference>
<dbReference type="InParanoid" id="A0A0D2AS24"/>
<evidence type="ECO:0000313" key="8">
    <source>
        <dbReference type="Proteomes" id="UP000053259"/>
    </source>
</evidence>
<dbReference type="SUPFAM" id="SSF57701">
    <property type="entry name" value="Zn2/Cys6 DNA-binding domain"/>
    <property type="match status" value="1"/>
</dbReference>
<evidence type="ECO:0000259" key="6">
    <source>
        <dbReference type="PROSITE" id="PS50048"/>
    </source>
</evidence>
<dbReference type="Gene3D" id="4.10.240.10">
    <property type="entry name" value="Zn(2)-C6 fungal-type DNA-binding domain"/>
    <property type="match status" value="1"/>
</dbReference>
<feature type="region of interest" description="Disordered" evidence="5">
    <location>
        <begin position="65"/>
        <end position="154"/>
    </location>
</feature>
<organism evidence="7 8">
    <name type="scientific">Verruconis gallopava</name>
    <dbReference type="NCBI Taxonomy" id="253628"/>
    <lineage>
        <taxon>Eukaryota</taxon>
        <taxon>Fungi</taxon>
        <taxon>Dikarya</taxon>
        <taxon>Ascomycota</taxon>
        <taxon>Pezizomycotina</taxon>
        <taxon>Dothideomycetes</taxon>
        <taxon>Pleosporomycetidae</taxon>
        <taxon>Venturiales</taxon>
        <taxon>Sympoventuriaceae</taxon>
        <taxon>Verruconis</taxon>
    </lineage>
</organism>
<name>A0A0D2AS24_9PEZI</name>
<evidence type="ECO:0000256" key="4">
    <source>
        <dbReference type="ARBA" id="ARBA00023242"/>
    </source>
</evidence>
<evidence type="ECO:0000256" key="1">
    <source>
        <dbReference type="ARBA" id="ARBA00023015"/>
    </source>
</evidence>
<keyword evidence="8" id="KW-1185">Reference proteome</keyword>
<dbReference type="Proteomes" id="UP000053259">
    <property type="component" value="Unassembled WGS sequence"/>
</dbReference>
<keyword evidence="2" id="KW-0238">DNA-binding</keyword>
<dbReference type="InterPro" id="IPR050675">
    <property type="entry name" value="OAF3"/>
</dbReference>
<dbReference type="GO" id="GO:0008270">
    <property type="term" value="F:zinc ion binding"/>
    <property type="evidence" value="ECO:0007669"/>
    <property type="project" value="InterPro"/>
</dbReference>
<keyword evidence="4" id="KW-0539">Nucleus</keyword>
<dbReference type="GO" id="GO:0003677">
    <property type="term" value="F:DNA binding"/>
    <property type="evidence" value="ECO:0007669"/>
    <property type="project" value="UniProtKB-KW"/>
</dbReference>
<dbReference type="VEuPathDB" id="FungiDB:PV09_00244"/>
<evidence type="ECO:0000256" key="2">
    <source>
        <dbReference type="ARBA" id="ARBA00023125"/>
    </source>
</evidence>
<dbReference type="EMBL" id="KN847529">
    <property type="protein sequence ID" value="KIW09340.1"/>
    <property type="molecule type" value="Genomic_DNA"/>
</dbReference>
<dbReference type="PROSITE" id="PS50048">
    <property type="entry name" value="ZN2_CY6_FUNGAL_2"/>
    <property type="match status" value="1"/>
</dbReference>
<dbReference type="InterPro" id="IPR036864">
    <property type="entry name" value="Zn2-C6_fun-type_DNA-bd_sf"/>
</dbReference>
<dbReference type="GO" id="GO:0000981">
    <property type="term" value="F:DNA-binding transcription factor activity, RNA polymerase II-specific"/>
    <property type="evidence" value="ECO:0007669"/>
    <property type="project" value="InterPro"/>
</dbReference>
<dbReference type="STRING" id="253628.A0A0D2AS24"/>
<dbReference type="RefSeq" id="XP_016219209.1">
    <property type="nucleotide sequence ID" value="XM_016352952.1"/>
</dbReference>
<accession>A0A0D2AS24</accession>
<evidence type="ECO:0000256" key="3">
    <source>
        <dbReference type="ARBA" id="ARBA00023163"/>
    </source>
</evidence>
<dbReference type="GeneID" id="27308217"/>
<keyword evidence="1" id="KW-0805">Transcription regulation</keyword>